<evidence type="ECO:0000313" key="1">
    <source>
        <dbReference type="EMBL" id="KAJ8672439.1"/>
    </source>
</evidence>
<reference evidence="1" key="1">
    <citation type="submission" date="2023-04" db="EMBL/GenBank/DDBJ databases">
        <title>A chromosome-level genome assembly of the parasitoid wasp Eretmocerus hayati.</title>
        <authorList>
            <person name="Zhong Y."/>
            <person name="Liu S."/>
            <person name="Liu Y."/>
        </authorList>
    </citation>
    <scope>NUCLEOTIDE SEQUENCE</scope>
    <source>
        <strain evidence="1">ZJU_SS_LIU_2023</strain>
    </source>
</reference>
<dbReference type="Proteomes" id="UP001239111">
    <property type="component" value="Chromosome 3"/>
</dbReference>
<name>A0ACC2NQ49_9HYME</name>
<feature type="non-terminal residue" evidence="1">
    <location>
        <position position="1"/>
    </location>
</feature>
<sequence length="317" mass="36483">TADNLTECRIICTMDHKDYYLYYFLKKHPGRSLVFCNSINCVKRLATLLGILGCNPLPLHACMPQRRRLKNLEKFQKNDCGLLIATDVAARGLDIPHIEHVLHYQVPRTSESYIHRSGRTARAQNKGITVLIMEPSEKQFYSRLCRTLNRTEDLPIFPVSDRLLMAVKERVDLARKIDCLELKCRRSNSQRGWLQKAAKDMDILLENEEFDSLDGEGNDIASKRFLKMKRNQLSNLMRRPVFPERFSGKYIDATADNSADQNPQNAIDVMERIISGCPKLSKESLVHAKEDSSLLKRRINENILTKEPKSRKIIPTN</sequence>
<organism evidence="1 2">
    <name type="scientific">Eretmocerus hayati</name>
    <dbReference type="NCBI Taxonomy" id="131215"/>
    <lineage>
        <taxon>Eukaryota</taxon>
        <taxon>Metazoa</taxon>
        <taxon>Ecdysozoa</taxon>
        <taxon>Arthropoda</taxon>
        <taxon>Hexapoda</taxon>
        <taxon>Insecta</taxon>
        <taxon>Pterygota</taxon>
        <taxon>Neoptera</taxon>
        <taxon>Endopterygota</taxon>
        <taxon>Hymenoptera</taxon>
        <taxon>Apocrita</taxon>
        <taxon>Proctotrupomorpha</taxon>
        <taxon>Chalcidoidea</taxon>
        <taxon>Aphelinidae</taxon>
        <taxon>Aphelininae</taxon>
        <taxon>Eretmocerus</taxon>
    </lineage>
</organism>
<comment type="caution">
    <text evidence="1">The sequence shown here is derived from an EMBL/GenBank/DDBJ whole genome shotgun (WGS) entry which is preliminary data.</text>
</comment>
<evidence type="ECO:0000313" key="2">
    <source>
        <dbReference type="Proteomes" id="UP001239111"/>
    </source>
</evidence>
<gene>
    <name evidence="1" type="ORF">QAD02_003698</name>
</gene>
<dbReference type="EMBL" id="CM056743">
    <property type="protein sequence ID" value="KAJ8672439.1"/>
    <property type="molecule type" value="Genomic_DNA"/>
</dbReference>
<accession>A0ACC2NQ49</accession>
<keyword evidence="2" id="KW-1185">Reference proteome</keyword>
<proteinExistence type="predicted"/>
<protein>
    <submittedName>
        <fullName evidence="1">Uncharacterized protein</fullName>
    </submittedName>
</protein>